<protein>
    <submittedName>
        <fullName evidence="2">Uncharacterized protein</fullName>
    </submittedName>
</protein>
<feature type="region of interest" description="Disordered" evidence="1">
    <location>
        <begin position="126"/>
        <end position="207"/>
    </location>
</feature>
<gene>
    <name evidence="2" type="ORF">PGT21_015763</name>
</gene>
<evidence type="ECO:0000256" key="1">
    <source>
        <dbReference type="SAM" id="MobiDB-lite"/>
    </source>
</evidence>
<dbReference type="Proteomes" id="UP000324748">
    <property type="component" value="Unassembled WGS sequence"/>
</dbReference>
<dbReference type="EMBL" id="VSWC01000105">
    <property type="protein sequence ID" value="KAA1086926.1"/>
    <property type="molecule type" value="Genomic_DNA"/>
</dbReference>
<dbReference type="AlphaFoldDB" id="A0A5B0NDW6"/>
<comment type="caution">
    <text evidence="2">The sequence shown here is derived from an EMBL/GenBank/DDBJ whole genome shotgun (WGS) entry which is preliminary data.</text>
</comment>
<evidence type="ECO:0000313" key="3">
    <source>
        <dbReference type="Proteomes" id="UP000324748"/>
    </source>
</evidence>
<evidence type="ECO:0000313" key="2">
    <source>
        <dbReference type="EMBL" id="KAA1086926.1"/>
    </source>
</evidence>
<accession>A0A5B0NDW6</accession>
<organism evidence="2 3">
    <name type="scientific">Puccinia graminis f. sp. tritici</name>
    <dbReference type="NCBI Taxonomy" id="56615"/>
    <lineage>
        <taxon>Eukaryota</taxon>
        <taxon>Fungi</taxon>
        <taxon>Dikarya</taxon>
        <taxon>Basidiomycota</taxon>
        <taxon>Pucciniomycotina</taxon>
        <taxon>Pucciniomycetes</taxon>
        <taxon>Pucciniales</taxon>
        <taxon>Pucciniaceae</taxon>
        <taxon>Puccinia</taxon>
    </lineage>
</organism>
<keyword evidence="3" id="KW-1185">Reference proteome</keyword>
<reference evidence="2 3" key="1">
    <citation type="submission" date="2019-05" db="EMBL/GenBank/DDBJ databases">
        <title>Emergence of the Ug99 lineage of the wheat stem rust pathogen through somatic hybridization.</title>
        <authorList>
            <person name="Li F."/>
            <person name="Upadhyaya N.M."/>
            <person name="Sperschneider J."/>
            <person name="Matny O."/>
            <person name="Nguyen-Phuc H."/>
            <person name="Mago R."/>
            <person name="Raley C."/>
            <person name="Miller M.E."/>
            <person name="Silverstein K.A.T."/>
            <person name="Henningsen E."/>
            <person name="Hirsch C.D."/>
            <person name="Visser B."/>
            <person name="Pretorius Z.A."/>
            <person name="Steffenson B.J."/>
            <person name="Schwessinger B."/>
            <person name="Dodds P.N."/>
            <person name="Figueroa M."/>
        </authorList>
    </citation>
    <scope>NUCLEOTIDE SEQUENCE [LARGE SCALE GENOMIC DNA]</scope>
    <source>
        <strain evidence="2">21-0</strain>
    </source>
</reference>
<sequence>MHFQLAKKLPSNNVFARNKCLTSQHPGRVFEGFAAFMTIETCMNDSSLFDISHWFYKSSGISPAKPSIKLWRILIHIRTYSDEPRPQLITEDNRVRWSCDNIIFLGQLCTITFFCYINRERDKMGNSWSSNASKTKDGWVRKPSAFGAGKKPKKDAGGQGGNSNIQGSSDKTSKKSKKSKSSKGWVRKPSAFGSNPKRSNKHAGVLGSLAAASGATATHSSHADGGGSGC</sequence>
<name>A0A5B0NDW6_PUCGR</name>
<proteinExistence type="predicted"/>